<dbReference type="AlphaFoldDB" id="A0A7G5BXM0"/>
<dbReference type="Gene3D" id="3.40.640.10">
    <property type="entry name" value="Type I PLP-dependent aspartate aminotransferase-like (Major domain)"/>
    <property type="match status" value="1"/>
</dbReference>
<evidence type="ECO:0000256" key="2">
    <source>
        <dbReference type="ARBA" id="ARBA00022576"/>
    </source>
</evidence>
<dbReference type="NCBIfam" id="TIGR04181">
    <property type="entry name" value="NHT_00031"/>
    <property type="match status" value="1"/>
</dbReference>
<evidence type="ECO:0000313" key="9">
    <source>
        <dbReference type="EMBL" id="QMV41704.1"/>
    </source>
</evidence>
<dbReference type="GO" id="GO:0000271">
    <property type="term" value="P:polysaccharide biosynthetic process"/>
    <property type="evidence" value="ECO:0007669"/>
    <property type="project" value="TreeGrafter"/>
</dbReference>
<keyword evidence="3 9" id="KW-0808">Transferase</keyword>
<feature type="modified residue" description="N6-(pyridoxal phosphate)lysine" evidence="7">
    <location>
        <position position="220"/>
    </location>
</feature>
<dbReference type="Gene3D" id="3.90.1150.10">
    <property type="entry name" value="Aspartate Aminotransferase, domain 1"/>
    <property type="match status" value="1"/>
</dbReference>
<dbReference type="PANTHER" id="PTHR30244:SF30">
    <property type="entry name" value="BLR5990 PROTEIN"/>
    <property type="match status" value="1"/>
</dbReference>
<feature type="active site" description="Proton acceptor" evidence="6">
    <location>
        <position position="220"/>
    </location>
</feature>
<evidence type="ECO:0000313" key="10">
    <source>
        <dbReference type="Proteomes" id="UP000515679"/>
    </source>
</evidence>
<keyword evidence="4 7" id="KW-0663">Pyridoxal phosphate</keyword>
<dbReference type="Pfam" id="PF01041">
    <property type="entry name" value="DegT_DnrJ_EryC1"/>
    <property type="match status" value="1"/>
</dbReference>
<dbReference type="CDD" id="cd00616">
    <property type="entry name" value="AHBA_syn"/>
    <property type="match status" value="1"/>
</dbReference>
<dbReference type="GO" id="GO:0008483">
    <property type="term" value="F:transaminase activity"/>
    <property type="evidence" value="ECO:0007669"/>
    <property type="project" value="UniProtKB-KW"/>
</dbReference>
<evidence type="ECO:0000256" key="1">
    <source>
        <dbReference type="ARBA" id="ARBA00001933"/>
    </source>
</evidence>
<dbReference type="InterPro" id="IPR000653">
    <property type="entry name" value="DegT/StrS_aminotransferase"/>
</dbReference>
<evidence type="ECO:0000256" key="8">
    <source>
        <dbReference type="RuleBase" id="RU004508"/>
    </source>
</evidence>
<evidence type="ECO:0000256" key="4">
    <source>
        <dbReference type="ARBA" id="ARBA00022898"/>
    </source>
</evidence>
<protein>
    <submittedName>
        <fullName evidence="9">LegC family aminotransferase</fullName>
    </submittedName>
</protein>
<dbReference type="EMBL" id="CP041969">
    <property type="protein sequence ID" value="QMV41704.1"/>
    <property type="molecule type" value="Genomic_DNA"/>
</dbReference>
<evidence type="ECO:0000256" key="6">
    <source>
        <dbReference type="PIRSR" id="PIRSR000390-1"/>
    </source>
</evidence>
<evidence type="ECO:0000256" key="3">
    <source>
        <dbReference type="ARBA" id="ARBA00022679"/>
    </source>
</evidence>
<accession>A0A7G5BXM0</accession>
<evidence type="ECO:0000256" key="7">
    <source>
        <dbReference type="PIRSR" id="PIRSR000390-2"/>
    </source>
</evidence>
<dbReference type="FunFam" id="3.40.640.10:FF:000090">
    <property type="entry name" value="Pyridoxal phosphate-dependent aminotransferase"/>
    <property type="match status" value="1"/>
</dbReference>
<dbReference type="GO" id="GO:0030170">
    <property type="term" value="F:pyridoxal phosphate binding"/>
    <property type="evidence" value="ECO:0007669"/>
    <property type="project" value="TreeGrafter"/>
</dbReference>
<keyword evidence="10" id="KW-1185">Reference proteome</keyword>
<dbReference type="InterPro" id="IPR026385">
    <property type="entry name" value="LegC-like"/>
</dbReference>
<reference evidence="9 10" key="1">
    <citation type="submission" date="2019-07" db="EMBL/GenBank/DDBJ databases">
        <authorList>
            <person name="Kim J.K."/>
            <person name="Cheong H.-M."/>
            <person name="Choi Y."/>
            <person name="Hwang K.J."/>
            <person name="Lee S."/>
            <person name="Choi C."/>
        </authorList>
    </citation>
    <scope>NUCLEOTIDE SEQUENCE [LARGE SCALE GENOMIC DNA]</scope>
    <source>
        <strain evidence="9 10">KS 22</strain>
    </source>
</reference>
<name>A0A7G5BXM0_9BACL</name>
<comment type="cofactor">
    <cofactor evidence="1">
        <name>pyridoxal 5'-phosphate</name>
        <dbReference type="ChEBI" id="CHEBI:597326"/>
    </cofactor>
</comment>
<keyword evidence="2 9" id="KW-0032">Aminotransferase</keyword>
<dbReference type="Proteomes" id="UP000515679">
    <property type="component" value="Chromosome"/>
</dbReference>
<dbReference type="KEGG" id="cchl:FPL14_11295"/>
<dbReference type="PANTHER" id="PTHR30244">
    <property type="entry name" value="TRANSAMINASE"/>
    <property type="match status" value="1"/>
</dbReference>
<gene>
    <name evidence="9" type="ORF">FPL14_11295</name>
</gene>
<comment type="similarity">
    <text evidence="5 8">Belongs to the DegT/DnrJ/EryC1 family.</text>
</comment>
<dbReference type="InterPro" id="IPR015421">
    <property type="entry name" value="PyrdxlP-dep_Trfase_major"/>
</dbReference>
<dbReference type="PIRSF" id="PIRSF000390">
    <property type="entry name" value="PLP_StrS"/>
    <property type="match status" value="1"/>
</dbReference>
<evidence type="ECO:0000256" key="5">
    <source>
        <dbReference type="ARBA" id="ARBA00037999"/>
    </source>
</evidence>
<organism evidence="9 10">
    <name type="scientific">Cohnella cholangitidis</name>
    <dbReference type="NCBI Taxonomy" id="2598458"/>
    <lineage>
        <taxon>Bacteria</taxon>
        <taxon>Bacillati</taxon>
        <taxon>Bacillota</taxon>
        <taxon>Bacilli</taxon>
        <taxon>Bacillales</taxon>
        <taxon>Paenibacillaceae</taxon>
        <taxon>Cohnella</taxon>
    </lineage>
</organism>
<dbReference type="InterPro" id="IPR015424">
    <property type="entry name" value="PyrdxlP-dep_Trfase"/>
</dbReference>
<dbReference type="InterPro" id="IPR015422">
    <property type="entry name" value="PyrdxlP-dep_Trfase_small"/>
</dbReference>
<dbReference type="RefSeq" id="WP_182303043.1">
    <property type="nucleotide sequence ID" value="NZ_CP041969.1"/>
</dbReference>
<dbReference type="SUPFAM" id="SSF53383">
    <property type="entry name" value="PLP-dependent transferases"/>
    <property type="match status" value="1"/>
</dbReference>
<proteinExistence type="inferred from homology"/>
<sequence length="391" mass="43781">MSEHLNVSRLIEAIRWAIDSEKSFVGLHEPVFQGREKEYVLDCIETGWVSSVGQYVDRFEQMLAEYTGSARAVAVVNGTAALHISLLMSGVTQNDEVLCPTLSFVATANAIAYCGAIPHFVDIDERTLGIDPEKLDTYLGEITRVDGERCYNKFTGRAIKAVIAMHTFGHPVNLDRLIEVCTKYSLELVEDAAESLGSFYKGKHTGTFSKLSAVSFNGNKIMTTGGGGAILAQDEELGKLVKHITTTAKVPHRWDFNHDHIGYNYRLPNLNAALGCAQLEQLPIFLSRKRKLANRYREQLRDLNGVRFFEEPLDSNSNYWLNTILLEDKGQRDSVLQQLNDNGLMSRPAWTLLHQLQIYSTCPRMDLVNAENLSLRMINIPSSSFLGGIYE</sequence>